<organism evidence="1 2">
    <name type="scientific">Epilithonimonas hungarica</name>
    <dbReference type="NCBI Taxonomy" id="454006"/>
    <lineage>
        <taxon>Bacteria</taxon>
        <taxon>Pseudomonadati</taxon>
        <taxon>Bacteroidota</taxon>
        <taxon>Flavobacteriia</taxon>
        <taxon>Flavobacteriales</taxon>
        <taxon>Weeksellaceae</taxon>
        <taxon>Chryseobacterium group</taxon>
        <taxon>Epilithonimonas</taxon>
    </lineage>
</organism>
<evidence type="ECO:0000313" key="2">
    <source>
        <dbReference type="Proteomes" id="UP000199203"/>
    </source>
</evidence>
<keyword evidence="2" id="KW-1185">Reference proteome</keyword>
<protein>
    <submittedName>
        <fullName evidence="1">Uncharacterized protein</fullName>
    </submittedName>
</protein>
<proteinExistence type="predicted"/>
<sequence>MNPAIFYPIKKPFAKLSLVDSPRCSFSLSTRKSDVLIDWGDGTKQLFSVAGSSMSNINHSYSARYTGDVKIYPLGGLSDVHSIKFSDDARAVNLSPDGANKCTQYKFSNEFVKQFPNIIYFAADLYYYSQHIGYSGVEVTGDWADIPDSLETLLLPMINTASMPYINCDNFSTNSNLKKLLVCYDGIFDYGGSRVYRFNIKGDIAKLPPKIEQVRLWFSKETTPTYSGGRNWNANMDSVYLFGQSAFDGVTTKSLKQTENDMLLNDLSNATSWSGSKRVYTRGTRSSVSNDAVTILESKGVTVTPSAAS</sequence>
<dbReference type="EMBL" id="FNBH01000002">
    <property type="protein sequence ID" value="SDF85880.1"/>
    <property type="molecule type" value="Genomic_DNA"/>
</dbReference>
<evidence type="ECO:0000313" key="1">
    <source>
        <dbReference type="EMBL" id="SDF85880.1"/>
    </source>
</evidence>
<name>A0A1G7PKK2_9FLAO</name>
<accession>A0A1G7PKK2</accession>
<dbReference type="Proteomes" id="UP000199203">
    <property type="component" value="Unassembled WGS sequence"/>
</dbReference>
<dbReference type="AlphaFoldDB" id="A0A1G7PKK2"/>
<gene>
    <name evidence="1" type="ORF">SAMN05421825_2302</name>
</gene>
<reference evidence="2" key="1">
    <citation type="submission" date="2016-10" db="EMBL/GenBank/DDBJ databases">
        <authorList>
            <person name="Varghese N."/>
            <person name="Submissions S."/>
        </authorList>
    </citation>
    <scope>NUCLEOTIDE SEQUENCE [LARGE SCALE GENOMIC DNA]</scope>
    <source>
        <strain evidence="2">DSM 19684</strain>
    </source>
</reference>
<dbReference type="STRING" id="454006.SAMN05421825_2302"/>